<comment type="caution">
    <text evidence="3">The sequence shown here is derived from an EMBL/GenBank/DDBJ whole genome shotgun (WGS) entry which is preliminary data.</text>
</comment>
<proteinExistence type="predicted"/>
<feature type="chain" id="PRO_5043665818" evidence="2">
    <location>
        <begin position="20"/>
        <end position="327"/>
    </location>
</feature>
<gene>
    <name evidence="3" type="ORF">PYX00_001256</name>
</gene>
<reference evidence="3" key="1">
    <citation type="journal article" date="2024" name="Gigascience">
        <title>Chromosome-level genome of the poultry shaft louse Menopon gallinae provides insight into the host-switching and adaptive evolution of parasitic lice.</title>
        <authorList>
            <person name="Xu Y."/>
            <person name="Ma L."/>
            <person name="Liu S."/>
            <person name="Liang Y."/>
            <person name="Liu Q."/>
            <person name="He Z."/>
            <person name="Tian L."/>
            <person name="Duan Y."/>
            <person name="Cai W."/>
            <person name="Li H."/>
            <person name="Song F."/>
        </authorList>
    </citation>
    <scope>NUCLEOTIDE SEQUENCE</scope>
    <source>
        <strain evidence="3">Cailab_2023a</strain>
    </source>
</reference>
<dbReference type="AlphaFoldDB" id="A0AAW2IC67"/>
<feature type="region of interest" description="Disordered" evidence="1">
    <location>
        <begin position="155"/>
        <end position="182"/>
    </location>
</feature>
<protein>
    <submittedName>
        <fullName evidence="3">Uncharacterized protein</fullName>
    </submittedName>
</protein>
<evidence type="ECO:0000313" key="3">
    <source>
        <dbReference type="EMBL" id="KAL0279769.1"/>
    </source>
</evidence>
<sequence length="327" mass="36521">MSRLGGRLFSLVTAALVSSVCIAEYRTQPLDAILYIDGVPAYLRLTNSTSLEKVYTCVLETSQKVNSVAPSDELKGMELDVGHLETSAGDLIRHLTEKAARNGRELWSSHDEFQLFKARLAHFLTMNYYNGSPVLDPDLYKTFVIARDNFRGEQSRLPTRQPFPVTESEKYPQQKDQSLKPQGYPYVYGSAEKHIDSSTSASERQPTVVAGKMTVSPAIYSTVGPQRESSVNKELLPSSRQTIEPPEVRTEGVTPSYNGSIHLTESVRRLPSGDPFHRTLSTPPEANHDSDSPPDQILGEDETWRRKGRRRPSKFAEAKRRISLPGV</sequence>
<accession>A0AAW2IC67</accession>
<dbReference type="EMBL" id="JARGDH010000001">
    <property type="protein sequence ID" value="KAL0279769.1"/>
    <property type="molecule type" value="Genomic_DNA"/>
</dbReference>
<feature type="compositionally biased region" description="Polar residues" evidence="1">
    <location>
        <begin position="253"/>
        <end position="263"/>
    </location>
</feature>
<feature type="region of interest" description="Disordered" evidence="1">
    <location>
        <begin position="224"/>
        <end position="327"/>
    </location>
</feature>
<organism evidence="3">
    <name type="scientific">Menopon gallinae</name>
    <name type="common">poultry shaft louse</name>
    <dbReference type="NCBI Taxonomy" id="328185"/>
    <lineage>
        <taxon>Eukaryota</taxon>
        <taxon>Metazoa</taxon>
        <taxon>Ecdysozoa</taxon>
        <taxon>Arthropoda</taxon>
        <taxon>Hexapoda</taxon>
        <taxon>Insecta</taxon>
        <taxon>Pterygota</taxon>
        <taxon>Neoptera</taxon>
        <taxon>Paraneoptera</taxon>
        <taxon>Psocodea</taxon>
        <taxon>Troctomorpha</taxon>
        <taxon>Phthiraptera</taxon>
        <taxon>Amblycera</taxon>
        <taxon>Menoponidae</taxon>
        <taxon>Menopon</taxon>
    </lineage>
</organism>
<feature type="signal peptide" evidence="2">
    <location>
        <begin position="1"/>
        <end position="19"/>
    </location>
</feature>
<keyword evidence="2" id="KW-0732">Signal</keyword>
<evidence type="ECO:0000256" key="1">
    <source>
        <dbReference type="SAM" id="MobiDB-lite"/>
    </source>
</evidence>
<evidence type="ECO:0000256" key="2">
    <source>
        <dbReference type="SAM" id="SignalP"/>
    </source>
</evidence>
<name>A0AAW2IC67_9NEOP</name>